<dbReference type="EnsemblMetazoa" id="GAUT028679-RA">
    <property type="protein sequence ID" value="GAUT028679-PA"/>
    <property type="gene ID" value="GAUT028679"/>
</dbReference>
<sequence length="64" mass="7207">MKLTVFCVLLVFSCLVTNVENVNDWQNRVTNFFAKKTKETMKSMQDGSGSVKDKVGSLLESFVN</sequence>
<protein>
    <submittedName>
        <fullName evidence="2">Uncharacterized protein</fullName>
    </submittedName>
</protein>
<accession>A0A1A9V7U8</accession>
<keyword evidence="1" id="KW-0732">Signal</keyword>
<feature type="signal peptide" evidence="1">
    <location>
        <begin position="1"/>
        <end position="21"/>
    </location>
</feature>
<proteinExistence type="predicted"/>
<evidence type="ECO:0000313" key="3">
    <source>
        <dbReference type="Proteomes" id="UP000078200"/>
    </source>
</evidence>
<organism evidence="2 3">
    <name type="scientific">Glossina austeni</name>
    <name type="common">Savannah tsetse fly</name>
    <dbReference type="NCBI Taxonomy" id="7395"/>
    <lineage>
        <taxon>Eukaryota</taxon>
        <taxon>Metazoa</taxon>
        <taxon>Ecdysozoa</taxon>
        <taxon>Arthropoda</taxon>
        <taxon>Hexapoda</taxon>
        <taxon>Insecta</taxon>
        <taxon>Pterygota</taxon>
        <taxon>Neoptera</taxon>
        <taxon>Endopterygota</taxon>
        <taxon>Diptera</taxon>
        <taxon>Brachycera</taxon>
        <taxon>Muscomorpha</taxon>
        <taxon>Hippoboscoidea</taxon>
        <taxon>Glossinidae</taxon>
        <taxon>Glossina</taxon>
    </lineage>
</organism>
<dbReference type="AlphaFoldDB" id="A0A1A9V7U8"/>
<reference evidence="2" key="1">
    <citation type="submission" date="2020-05" db="UniProtKB">
        <authorList>
            <consortium name="EnsemblMetazoa"/>
        </authorList>
    </citation>
    <scope>IDENTIFICATION</scope>
    <source>
        <strain evidence="2">TTRI</strain>
    </source>
</reference>
<evidence type="ECO:0000313" key="2">
    <source>
        <dbReference type="EnsemblMetazoa" id="GAUT028679-PA"/>
    </source>
</evidence>
<dbReference type="Proteomes" id="UP000078200">
    <property type="component" value="Unassembled WGS sequence"/>
</dbReference>
<feature type="chain" id="PRO_5008399129" evidence="1">
    <location>
        <begin position="22"/>
        <end position="64"/>
    </location>
</feature>
<keyword evidence="3" id="KW-1185">Reference proteome</keyword>
<name>A0A1A9V7U8_GLOAU</name>
<dbReference type="VEuPathDB" id="VectorBase:GAUT028679"/>
<evidence type="ECO:0000256" key="1">
    <source>
        <dbReference type="SAM" id="SignalP"/>
    </source>
</evidence>